<gene>
    <name evidence="1" type="ORF">DU66_02755</name>
</gene>
<name>A0A0F8JMR8_METMZ</name>
<accession>A0A0F8JMR8</accession>
<protein>
    <submittedName>
        <fullName evidence="1">Uncharacterized protein</fullName>
    </submittedName>
</protein>
<sequence>MCIRDRSSIGTFFEFFKNVRFERIKLALSFGTFLGFRQGFQPEIFPHSFSVKTCFSGDFTYAKAL</sequence>
<comment type="caution">
    <text evidence="1">The sequence shown here is derived from an EMBL/GenBank/DDBJ whole genome shotgun (WGS) entry which is preliminary data.</text>
</comment>
<evidence type="ECO:0000313" key="2">
    <source>
        <dbReference type="Proteomes" id="UP000034468"/>
    </source>
</evidence>
<evidence type="ECO:0000313" key="1">
    <source>
        <dbReference type="EMBL" id="KKH02687.1"/>
    </source>
</evidence>
<reference evidence="1 2" key="1">
    <citation type="journal article" date="2015" name="ISME J.">
        <title>Genomic and phenotypic differentiation among Methanosarcina mazei populations from Columbia River sediment.</title>
        <authorList>
            <person name="Youngblut N.D."/>
            <person name="Wirth J.S."/>
            <person name="Henriksen J.R."/>
            <person name="Smith M."/>
            <person name="Simon H."/>
            <person name="Metcalf W.W."/>
            <person name="Whitaker R.J."/>
        </authorList>
    </citation>
    <scope>NUCLEOTIDE SEQUENCE [LARGE SCALE GENOMIC DNA]</scope>
    <source>
        <strain evidence="1 2">3.H.M.1B.1</strain>
    </source>
</reference>
<dbReference type="AlphaFoldDB" id="A0A0F8JMR8"/>
<proteinExistence type="predicted"/>
<dbReference type="EMBL" id="JJPU01000011">
    <property type="protein sequence ID" value="KKH02687.1"/>
    <property type="molecule type" value="Genomic_DNA"/>
</dbReference>
<dbReference type="Proteomes" id="UP000034468">
    <property type="component" value="Unassembled WGS sequence"/>
</dbReference>
<organism evidence="1 2">
    <name type="scientific">Methanosarcina mazei</name>
    <name type="common">Methanosarcina frisia</name>
    <dbReference type="NCBI Taxonomy" id="2209"/>
    <lineage>
        <taxon>Archaea</taxon>
        <taxon>Methanobacteriati</taxon>
        <taxon>Methanobacteriota</taxon>
        <taxon>Stenosarchaea group</taxon>
        <taxon>Methanomicrobia</taxon>
        <taxon>Methanosarcinales</taxon>
        <taxon>Methanosarcinaceae</taxon>
        <taxon>Methanosarcina</taxon>
    </lineage>
</organism>